<dbReference type="Proteomes" id="UP000541444">
    <property type="component" value="Unassembled WGS sequence"/>
</dbReference>
<evidence type="ECO:0000313" key="3">
    <source>
        <dbReference type="Proteomes" id="UP000541444"/>
    </source>
</evidence>
<dbReference type="OrthoDB" id="1878928at2759"/>
<dbReference type="AlphaFoldDB" id="A0A7J7M5I8"/>
<dbReference type="EMBL" id="JACGCM010001753">
    <property type="protein sequence ID" value="KAF6150133.1"/>
    <property type="molecule type" value="Genomic_DNA"/>
</dbReference>
<dbReference type="PANTHER" id="PTHR47603">
    <property type="entry name" value="PPR CONTAINING-LIKE PROTEIN"/>
    <property type="match status" value="1"/>
</dbReference>
<feature type="compositionally biased region" description="Basic residues" evidence="1">
    <location>
        <begin position="356"/>
        <end position="370"/>
    </location>
</feature>
<gene>
    <name evidence="2" type="ORF">GIB67_023088</name>
</gene>
<dbReference type="Gene3D" id="1.25.40.10">
    <property type="entry name" value="Tetratricopeptide repeat domain"/>
    <property type="match status" value="1"/>
</dbReference>
<evidence type="ECO:0000313" key="2">
    <source>
        <dbReference type="EMBL" id="KAF6150133.1"/>
    </source>
</evidence>
<keyword evidence="3" id="KW-1185">Reference proteome</keyword>
<feature type="region of interest" description="Disordered" evidence="1">
    <location>
        <begin position="340"/>
        <end position="370"/>
    </location>
</feature>
<reference evidence="2 3" key="1">
    <citation type="journal article" date="2020" name="IScience">
        <title>Genome Sequencing of the Endangered Kingdonia uniflora (Circaeasteraceae, Ranunculales) Reveals Potential Mechanisms of Evolutionary Specialization.</title>
        <authorList>
            <person name="Sun Y."/>
            <person name="Deng T."/>
            <person name="Zhang A."/>
            <person name="Moore M.J."/>
            <person name="Landis J.B."/>
            <person name="Lin N."/>
            <person name="Zhang H."/>
            <person name="Zhang X."/>
            <person name="Huang J."/>
            <person name="Zhang X."/>
            <person name="Sun H."/>
            <person name="Wang H."/>
        </authorList>
    </citation>
    <scope>NUCLEOTIDE SEQUENCE [LARGE SCALE GENOMIC DNA]</scope>
    <source>
        <strain evidence="2">TB1705</strain>
        <tissue evidence="2">Leaf</tissue>
    </source>
</reference>
<accession>A0A7J7M5I8</accession>
<sequence>MGEREIDEFYCGNGAGLYFGDASFHFHVNLKICVTRDPPPHEIERGVLIGEERKISSLRFPLNQSGHVTRHAMWHIPCDSVSCIAQCYNDCFVTMVRVQSGNSNYSTMVQTQMPKKYIPKARTFSEPQYDNQAEQSRSDDVSIQKHQIGENVSRRDKAKFLENLLLNLKDSKEAVYGTLDAWVAWESDFPTISLKRALLTLEKQQQWHRVIQVIKWMLSKGRGTTMGIYGQLIRALDMDNRAEEAHRFWLKKIGHDLHSVPWQLCNLIISMYYRNNMFENLVKLFKGLEAFDRKPQEKLVVQKVANAYEMLGLLDEQKRVLEKYNHLFVDTWKGCPKNVKRASKNKTEKSGGHTGASKHHKTNVVSKRKI</sequence>
<proteinExistence type="predicted"/>
<comment type="caution">
    <text evidence="2">The sequence shown here is derived from an EMBL/GenBank/DDBJ whole genome shotgun (WGS) entry which is preliminary data.</text>
</comment>
<protein>
    <recommendedName>
        <fullName evidence="4">Pentatricopeptide repeat-containing protein</fullName>
    </recommendedName>
</protein>
<dbReference type="InterPro" id="IPR011990">
    <property type="entry name" value="TPR-like_helical_dom_sf"/>
</dbReference>
<dbReference type="PANTHER" id="PTHR47603:SF1">
    <property type="entry name" value="PPR CONTAINING-LIKE PROTEIN"/>
    <property type="match status" value="1"/>
</dbReference>
<evidence type="ECO:0000256" key="1">
    <source>
        <dbReference type="SAM" id="MobiDB-lite"/>
    </source>
</evidence>
<name>A0A7J7M5I8_9MAGN</name>
<evidence type="ECO:0008006" key="4">
    <source>
        <dbReference type="Google" id="ProtNLM"/>
    </source>
</evidence>
<organism evidence="2 3">
    <name type="scientific">Kingdonia uniflora</name>
    <dbReference type="NCBI Taxonomy" id="39325"/>
    <lineage>
        <taxon>Eukaryota</taxon>
        <taxon>Viridiplantae</taxon>
        <taxon>Streptophyta</taxon>
        <taxon>Embryophyta</taxon>
        <taxon>Tracheophyta</taxon>
        <taxon>Spermatophyta</taxon>
        <taxon>Magnoliopsida</taxon>
        <taxon>Ranunculales</taxon>
        <taxon>Circaeasteraceae</taxon>
        <taxon>Kingdonia</taxon>
    </lineage>
</organism>